<feature type="region of interest" description="Disordered" evidence="6">
    <location>
        <begin position="182"/>
        <end position="216"/>
    </location>
</feature>
<dbReference type="PANTHER" id="PTHR47654:SF1">
    <property type="entry name" value="ZN(II)2CYS6 TRANSCRIPTION FACTOR (EUROFUNG)"/>
    <property type="match status" value="1"/>
</dbReference>
<keyword evidence="9" id="KW-1185">Reference proteome</keyword>
<accession>A0A5N6TE65</accession>
<evidence type="ECO:0000256" key="2">
    <source>
        <dbReference type="ARBA" id="ARBA00023015"/>
    </source>
</evidence>
<dbReference type="PROSITE" id="PS50048">
    <property type="entry name" value="ZN2_CY6_FUNGAL_2"/>
    <property type="match status" value="1"/>
</dbReference>
<keyword evidence="4" id="KW-0804">Transcription</keyword>
<dbReference type="GO" id="GO:0006351">
    <property type="term" value="P:DNA-templated transcription"/>
    <property type="evidence" value="ECO:0007669"/>
    <property type="project" value="InterPro"/>
</dbReference>
<feature type="domain" description="Zn(2)-C6 fungal-type" evidence="7">
    <location>
        <begin position="96"/>
        <end position="126"/>
    </location>
</feature>
<keyword evidence="2" id="KW-0805">Transcription regulation</keyword>
<organism evidence="8 9">
    <name type="scientific">Aspergillus avenaceus</name>
    <dbReference type="NCBI Taxonomy" id="36643"/>
    <lineage>
        <taxon>Eukaryota</taxon>
        <taxon>Fungi</taxon>
        <taxon>Dikarya</taxon>
        <taxon>Ascomycota</taxon>
        <taxon>Pezizomycotina</taxon>
        <taxon>Eurotiomycetes</taxon>
        <taxon>Eurotiomycetidae</taxon>
        <taxon>Eurotiales</taxon>
        <taxon>Aspergillaceae</taxon>
        <taxon>Aspergillus</taxon>
        <taxon>Aspergillus subgen. Circumdati</taxon>
    </lineage>
</organism>
<dbReference type="InterPro" id="IPR036864">
    <property type="entry name" value="Zn2-C6_fun-type_DNA-bd_sf"/>
</dbReference>
<feature type="compositionally biased region" description="Low complexity" evidence="6">
    <location>
        <begin position="200"/>
        <end position="216"/>
    </location>
</feature>
<evidence type="ECO:0000256" key="4">
    <source>
        <dbReference type="ARBA" id="ARBA00023163"/>
    </source>
</evidence>
<proteinExistence type="predicted"/>
<evidence type="ECO:0000259" key="7">
    <source>
        <dbReference type="PROSITE" id="PS50048"/>
    </source>
</evidence>
<dbReference type="Gene3D" id="4.10.240.10">
    <property type="entry name" value="Zn(2)-C6 fungal-type DNA-binding domain"/>
    <property type="match status" value="1"/>
</dbReference>
<dbReference type="GO" id="GO:0009893">
    <property type="term" value="P:positive regulation of metabolic process"/>
    <property type="evidence" value="ECO:0007669"/>
    <property type="project" value="UniProtKB-ARBA"/>
</dbReference>
<dbReference type="InterPro" id="IPR007219">
    <property type="entry name" value="XnlR_reg_dom"/>
</dbReference>
<dbReference type="EMBL" id="ML742544">
    <property type="protein sequence ID" value="KAE8144381.1"/>
    <property type="molecule type" value="Genomic_DNA"/>
</dbReference>
<dbReference type="OrthoDB" id="5296287at2759"/>
<dbReference type="PROSITE" id="PS00463">
    <property type="entry name" value="ZN2_CY6_FUNGAL_1"/>
    <property type="match status" value="1"/>
</dbReference>
<evidence type="ECO:0000256" key="1">
    <source>
        <dbReference type="ARBA" id="ARBA00022723"/>
    </source>
</evidence>
<dbReference type="SMART" id="SM00906">
    <property type="entry name" value="Fungal_trans"/>
    <property type="match status" value="1"/>
</dbReference>
<dbReference type="Pfam" id="PF00172">
    <property type="entry name" value="Zn_clus"/>
    <property type="match status" value="1"/>
</dbReference>
<dbReference type="SUPFAM" id="SSF57701">
    <property type="entry name" value="Zn2/Cys6 DNA-binding domain"/>
    <property type="match status" value="1"/>
</dbReference>
<evidence type="ECO:0000256" key="5">
    <source>
        <dbReference type="ARBA" id="ARBA00023242"/>
    </source>
</evidence>
<name>A0A5N6TE65_ASPAV</name>
<evidence type="ECO:0000256" key="6">
    <source>
        <dbReference type="SAM" id="MobiDB-lite"/>
    </source>
</evidence>
<dbReference type="SMART" id="SM00066">
    <property type="entry name" value="GAL4"/>
    <property type="match status" value="1"/>
</dbReference>
<keyword evidence="1" id="KW-0479">Metal-binding</keyword>
<keyword evidence="3" id="KW-0238">DNA-binding</keyword>
<sequence length="780" mass="88034">MSDPNRRPPPFHYPSYTSSSSEYPGHEAAFSEWALPQYSQPPFAPPVNYEMVASFAENPAGASPIFPGERSLNSKVAIPRSANPSNWTSSGRVSRACENCREQKAKCSGHRPTCQRCQDAGITCSYGDRKREKMAKQLSDLTAQVRNCTVLLEDILPQVDSHSAHRIDQLLIDIQRKRDFSNDQVSSRKPSISLSTVRGSDTAVAPDPDPADPTSSLGALDYINEDFNRDEKIQAMGFVGEHSEIAWLYRLRRMLERSSSVTPSPKENFDRPSVSSVNFFLDDSDIPVIDNVDPFQRPSQILADQLVDSYFSIVHPFFPIIGKVIFLRQYKSFYSIPFVRPGKRWLAILNLIFAISAKYCHQIQFSNQDTPDDAILYFSRAWKLSMSDMALLYHPNLQQVQVEGLTSFYLLSVGQVNRSWRICGTSIRSAVIMGLNLRNESSMVAHTSKETRYRVWWSINMLDILLSVMTGRPHHCSSDFCTTPLPVPFPEEEFSEENVVPVIADNEARSVFMEALSTKISTKSSGETATQEILRYPAMNQNKQYEQVVFNAVESVTPNISLYFLYVVDIGLIMRESIDTLYAPGAARKSWREIEIAISALNGKADAWLSRLPTAFHFTQGHQNFERQRSCLAFRFYSAKILITQPCLSRLTRKAPGVEIPGNFCNTMAILCVDHAGQMLDLLPDSPELSWIYRVSPWWCVLHYLMQATAVLLTELLLLTKTGASKHREVLEKIAKTARWLAAMSTKDSSFQRAHLVCRDLLTQNIPESDAGTYAEDDPY</sequence>
<gene>
    <name evidence="8" type="ORF">BDV25DRAFT_96867</name>
</gene>
<dbReference type="InterPro" id="IPR001138">
    <property type="entry name" value="Zn2Cys6_DnaBD"/>
</dbReference>
<feature type="compositionally biased region" description="Low complexity" evidence="6">
    <location>
        <begin position="13"/>
        <end position="23"/>
    </location>
</feature>
<dbReference type="CDD" id="cd12148">
    <property type="entry name" value="fungal_TF_MHR"/>
    <property type="match status" value="1"/>
</dbReference>
<dbReference type="GO" id="GO:0008270">
    <property type="term" value="F:zinc ion binding"/>
    <property type="evidence" value="ECO:0007669"/>
    <property type="project" value="InterPro"/>
</dbReference>
<feature type="compositionally biased region" description="Polar residues" evidence="6">
    <location>
        <begin position="182"/>
        <end position="199"/>
    </location>
</feature>
<dbReference type="CDD" id="cd00067">
    <property type="entry name" value="GAL4"/>
    <property type="match status" value="1"/>
</dbReference>
<protein>
    <submittedName>
        <fullName evidence="8">Fungal-specific transcription factor domain-containing protein</fullName>
    </submittedName>
</protein>
<reference evidence="8 9" key="1">
    <citation type="submission" date="2019-04" db="EMBL/GenBank/DDBJ databases">
        <title>Friends and foes A comparative genomics study of 23 Aspergillus species from section Flavi.</title>
        <authorList>
            <consortium name="DOE Joint Genome Institute"/>
            <person name="Kjaerbolling I."/>
            <person name="Vesth T."/>
            <person name="Frisvad J.C."/>
            <person name="Nybo J.L."/>
            <person name="Theobald S."/>
            <person name="Kildgaard S."/>
            <person name="Isbrandt T."/>
            <person name="Kuo A."/>
            <person name="Sato A."/>
            <person name="Lyhne E.K."/>
            <person name="Kogle M.E."/>
            <person name="Wiebenga A."/>
            <person name="Kun R.S."/>
            <person name="Lubbers R.J."/>
            <person name="Makela M.R."/>
            <person name="Barry K."/>
            <person name="Chovatia M."/>
            <person name="Clum A."/>
            <person name="Daum C."/>
            <person name="Haridas S."/>
            <person name="He G."/>
            <person name="LaButti K."/>
            <person name="Lipzen A."/>
            <person name="Mondo S."/>
            <person name="Riley R."/>
            <person name="Salamov A."/>
            <person name="Simmons B.A."/>
            <person name="Magnuson J.K."/>
            <person name="Henrissat B."/>
            <person name="Mortensen U.H."/>
            <person name="Larsen T.O."/>
            <person name="Devries R.P."/>
            <person name="Grigoriev I.V."/>
            <person name="Machida M."/>
            <person name="Baker S.E."/>
            <person name="Andersen M.R."/>
        </authorList>
    </citation>
    <scope>NUCLEOTIDE SEQUENCE [LARGE SCALE GENOMIC DNA]</scope>
    <source>
        <strain evidence="8 9">IBT 18842</strain>
    </source>
</reference>
<dbReference type="PANTHER" id="PTHR47654">
    <property type="entry name" value="ZN(II)2CYS6 TRANSCRIPTION FACTOR (EUROFUNG)-RELATED"/>
    <property type="match status" value="1"/>
</dbReference>
<dbReference type="InterPro" id="IPR053230">
    <property type="entry name" value="Trans_reg_galc"/>
</dbReference>
<evidence type="ECO:0000256" key="3">
    <source>
        <dbReference type="ARBA" id="ARBA00023125"/>
    </source>
</evidence>
<dbReference type="AlphaFoldDB" id="A0A5N6TE65"/>
<keyword evidence="5" id="KW-0539">Nucleus</keyword>
<feature type="region of interest" description="Disordered" evidence="6">
    <location>
        <begin position="1"/>
        <end position="24"/>
    </location>
</feature>
<evidence type="ECO:0000313" key="8">
    <source>
        <dbReference type="EMBL" id="KAE8144381.1"/>
    </source>
</evidence>
<dbReference type="Proteomes" id="UP000325780">
    <property type="component" value="Unassembled WGS sequence"/>
</dbReference>
<evidence type="ECO:0000313" key="9">
    <source>
        <dbReference type="Proteomes" id="UP000325780"/>
    </source>
</evidence>
<dbReference type="GO" id="GO:0000981">
    <property type="term" value="F:DNA-binding transcription factor activity, RNA polymerase II-specific"/>
    <property type="evidence" value="ECO:0007669"/>
    <property type="project" value="InterPro"/>
</dbReference>
<dbReference type="Pfam" id="PF04082">
    <property type="entry name" value="Fungal_trans"/>
    <property type="match status" value="1"/>
</dbReference>
<dbReference type="GO" id="GO:0003677">
    <property type="term" value="F:DNA binding"/>
    <property type="evidence" value="ECO:0007669"/>
    <property type="project" value="UniProtKB-KW"/>
</dbReference>